<dbReference type="GO" id="GO:0106217">
    <property type="term" value="P:tRNA C3-cytosine methylation"/>
    <property type="evidence" value="ECO:0007669"/>
    <property type="project" value="TreeGrafter"/>
</dbReference>
<comment type="caution">
    <text evidence="2">The sequence shown here is derived from an EMBL/GenBank/DDBJ whole genome shotgun (WGS) entry which is preliminary data.</text>
</comment>
<name>A0A835CQW4_APHGI</name>
<feature type="domain" description="DALR anticodon binding" evidence="1">
    <location>
        <begin position="303"/>
        <end position="439"/>
    </location>
</feature>
<dbReference type="GO" id="GO:0006420">
    <property type="term" value="P:arginyl-tRNA aminoacylation"/>
    <property type="evidence" value="ECO:0007669"/>
    <property type="project" value="InterPro"/>
</dbReference>
<dbReference type="AlphaFoldDB" id="A0A835CQW4"/>
<dbReference type="PANTHER" id="PTHR16043">
    <property type="entry name" value="DALRD3 PROTEIN"/>
    <property type="match status" value="1"/>
</dbReference>
<dbReference type="Gene3D" id="1.10.730.10">
    <property type="entry name" value="Isoleucyl-tRNA Synthetase, Domain 1"/>
    <property type="match status" value="1"/>
</dbReference>
<accession>A0A835CQW4</accession>
<dbReference type="Pfam" id="PF05746">
    <property type="entry name" value="DALR_1"/>
    <property type="match status" value="1"/>
</dbReference>
<dbReference type="PANTHER" id="PTHR16043:SF1">
    <property type="entry name" value="DALR ANTICODON-BINDING DOMAIN-CONTAINING PROTEIN 3"/>
    <property type="match status" value="1"/>
</dbReference>
<evidence type="ECO:0000313" key="2">
    <source>
        <dbReference type="EMBL" id="KAF7993314.1"/>
    </source>
</evidence>
<dbReference type="GO" id="GO:0005524">
    <property type="term" value="F:ATP binding"/>
    <property type="evidence" value="ECO:0007669"/>
    <property type="project" value="InterPro"/>
</dbReference>
<dbReference type="Proteomes" id="UP000639338">
    <property type="component" value="Unassembled WGS sequence"/>
</dbReference>
<dbReference type="SUPFAM" id="SSF47323">
    <property type="entry name" value="Anticodon-binding domain of a subclass of class I aminoacyl-tRNA synthetases"/>
    <property type="match status" value="1"/>
</dbReference>
<organism evidence="2 3">
    <name type="scientific">Aphidius gifuensis</name>
    <name type="common">Parasitoid wasp</name>
    <dbReference type="NCBI Taxonomy" id="684658"/>
    <lineage>
        <taxon>Eukaryota</taxon>
        <taxon>Metazoa</taxon>
        <taxon>Ecdysozoa</taxon>
        <taxon>Arthropoda</taxon>
        <taxon>Hexapoda</taxon>
        <taxon>Insecta</taxon>
        <taxon>Pterygota</taxon>
        <taxon>Neoptera</taxon>
        <taxon>Endopterygota</taxon>
        <taxon>Hymenoptera</taxon>
        <taxon>Apocrita</taxon>
        <taxon>Ichneumonoidea</taxon>
        <taxon>Braconidae</taxon>
        <taxon>Aphidiinae</taxon>
        <taxon>Aphidius</taxon>
    </lineage>
</organism>
<protein>
    <recommendedName>
        <fullName evidence="1">DALR anticodon binding domain-containing protein</fullName>
    </recommendedName>
</protein>
<proteinExistence type="predicted"/>
<sequence>MVEKKTIINDTLSIIIGKIENTKIIKLHNENLQTIGELSFPINFSAWKNLVDIEESSKEPQNILEYYLQRVGKDTINLSLKEIEHQALELIKLASNDKSWTISKICLIKNRVCIFIDRTTIISSIIKQVIKENKSFGKDINKNTSISIKINEDFESNITTARLKELKNFTENILKIQGYKITIDNAQLKVLLSSKSQVKIDDDDVKIIVCGVVKNYKTQSKEISLNFDTYLNEKLDEVRELNNARMSESITEISNQDELRLTTIARSILIFELLGFRPSRSVVLGGNKEEENPNCRIKAGAFVLYNVARIETILRTFKERQASGLYPDNFNIDDVDFGILQSEQEWNLIWNFILGYKETLLNSVNYTGENLELCPQNFISFLSNWSYQFSVYYHRTRILTDGNKNLTSSMLVRIYLLKSFLIIINNALETMGLATVSSM</sequence>
<dbReference type="EMBL" id="JACMRX010000003">
    <property type="protein sequence ID" value="KAF7993314.1"/>
    <property type="molecule type" value="Genomic_DNA"/>
</dbReference>
<evidence type="ECO:0000259" key="1">
    <source>
        <dbReference type="SMART" id="SM00836"/>
    </source>
</evidence>
<reference evidence="2 3" key="1">
    <citation type="submission" date="2020-08" db="EMBL/GenBank/DDBJ databases">
        <title>Aphidius gifuensis genome sequencing and assembly.</title>
        <authorList>
            <person name="Du Z."/>
        </authorList>
    </citation>
    <scope>NUCLEOTIDE SEQUENCE [LARGE SCALE GENOMIC DNA]</scope>
    <source>
        <strain evidence="2">YNYX2018</strain>
        <tissue evidence="2">Adults</tissue>
    </source>
</reference>
<dbReference type="InterPro" id="IPR009080">
    <property type="entry name" value="tRNAsynth_Ia_anticodon-bd"/>
</dbReference>
<dbReference type="OrthoDB" id="9990834at2759"/>
<dbReference type="GO" id="GO:0004814">
    <property type="term" value="F:arginine-tRNA ligase activity"/>
    <property type="evidence" value="ECO:0007669"/>
    <property type="project" value="InterPro"/>
</dbReference>
<dbReference type="InterPro" id="IPR008909">
    <property type="entry name" value="DALR_anticod-bd"/>
</dbReference>
<dbReference type="InterPro" id="IPR037380">
    <property type="entry name" value="DALRD3"/>
</dbReference>
<evidence type="ECO:0000313" key="3">
    <source>
        <dbReference type="Proteomes" id="UP000639338"/>
    </source>
</evidence>
<gene>
    <name evidence="2" type="ORF">HCN44_006374</name>
</gene>
<dbReference type="SMART" id="SM00836">
    <property type="entry name" value="DALR_1"/>
    <property type="match status" value="1"/>
</dbReference>
<keyword evidence="3" id="KW-1185">Reference proteome</keyword>
<dbReference type="GO" id="GO:0000049">
    <property type="term" value="F:tRNA binding"/>
    <property type="evidence" value="ECO:0007669"/>
    <property type="project" value="TreeGrafter"/>
</dbReference>